<dbReference type="Pfam" id="PF05016">
    <property type="entry name" value="ParE_toxin"/>
    <property type="match status" value="1"/>
</dbReference>
<comment type="caution">
    <text evidence="2">The sequence shown here is derived from an EMBL/GenBank/DDBJ whole genome shotgun (WGS) entry which is preliminary data.</text>
</comment>
<name>A0A849IAZ7_9HYPH</name>
<dbReference type="Gene3D" id="3.30.2310.20">
    <property type="entry name" value="RelE-like"/>
    <property type="match status" value="1"/>
</dbReference>
<dbReference type="InterPro" id="IPR035093">
    <property type="entry name" value="RelE/ParE_toxin_dom_sf"/>
</dbReference>
<sequence>MPPSGRSFAAPPLELLSAIPARRSRHRRHCSLHRRTLGLVSGRSLYRRLHQAFETVARFPEIGRRIDQIRPGYFRFEHASHSIFYRIVPDGVLIVRVLHARMMPQGRL</sequence>
<proteinExistence type="predicted"/>
<organism evidence="2 3">
    <name type="scientific">Enterovirga aerilata</name>
    <dbReference type="NCBI Taxonomy" id="2730920"/>
    <lineage>
        <taxon>Bacteria</taxon>
        <taxon>Pseudomonadati</taxon>
        <taxon>Pseudomonadota</taxon>
        <taxon>Alphaproteobacteria</taxon>
        <taxon>Hyphomicrobiales</taxon>
        <taxon>Methylobacteriaceae</taxon>
        <taxon>Enterovirga</taxon>
    </lineage>
</organism>
<gene>
    <name evidence="2" type="ORF">HJG44_19650</name>
</gene>
<dbReference type="AlphaFoldDB" id="A0A849IAZ7"/>
<dbReference type="RefSeq" id="WP_171220048.1">
    <property type="nucleotide sequence ID" value="NZ_JABEPP010000006.1"/>
</dbReference>
<accession>A0A849IAZ7</accession>
<protein>
    <submittedName>
        <fullName evidence="2">Type II toxin-antitoxin system RelE/ParE family toxin</fullName>
    </submittedName>
</protein>
<keyword evidence="3" id="KW-1185">Reference proteome</keyword>
<dbReference type="EMBL" id="JABEPP010000006">
    <property type="protein sequence ID" value="NNM74578.1"/>
    <property type="molecule type" value="Genomic_DNA"/>
</dbReference>
<evidence type="ECO:0000256" key="1">
    <source>
        <dbReference type="ARBA" id="ARBA00022649"/>
    </source>
</evidence>
<keyword evidence="1" id="KW-1277">Toxin-antitoxin system</keyword>
<evidence type="ECO:0000313" key="2">
    <source>
        <dbReference type="EMBL" id="NNM74578.1"/>
    </source>
</evidence>
<dbReference type="Proteomes" id="UP000564885">
    <property type="component" value="Unassembled WGS sequence"/>
</dbReference>
<dbReference type="InterPro" id="IPR007712">
    <property type="entry name" value="RelE/ParE_toxin"/>
</dbReference>
<evidence type="ECO:0000313" key="3">
    <source>
        <dbReference type="Proteomes" id="UP000564885"/>
    </source>
</evidence>
<reference evidence="2 3" key="1">
    <citation type="submission" date="2020-04" db="EMBL/GenBank/DDBJ databases">
        <title>Enterovirga sp. isolate from soil.</title>
        <authorList>
            <person name="Chea S."/>
            <person name="Kim D.-U."/>
        </authorList>
    </citation>
    <scope>NUCLEOTIDE SEQUENCE [LARGE SCALE GENOMIC DNA]</scope>
    <source>
        <strain evidence="2 3">DB1703</strain>
    </source>
</reference>